<dbReference type="Pfam" id="PF03080">
    <property type="entry name" value="Neprosin"/>
    <property type="match status" value="1"/>
</dbReference>
<dbReference type="PANTHER" id="PTHR31589">
    <property type="entry name" value="PROTEIN, PUTATIVE (DUF239)-RELATED-RELATED"/>
    <property type="match status" value="1"/>
</dbReference>
<dbReference type="EMBL" id="JAJJMA010205265">
    <property type="protein sequence ID" value="MCL7039809.1"/>
    <property type="molecule type" value="Genomic_DNA"/>
</dbReference>
<feature type="non-terminal residue" evidence="2">
    <location>
        <position position="1"/>
    </location>
</feature>
<evidence type="ECO:0000313" key="2">
    <source>
        <dbReference type="EMBL" id="MCL7039809.1"/>
    </source>
</evidence>
<dbReference type="InterPro" id="IPR053168">
    <property type="entry name" value="Glutamic_endopeptidase"/>
</dbReference>
<feature type="domain" description="Neprosin PEP catalytic" evidence="1">
    <location>
        <begin position="1"/>
        <end position="198"/>
    </location>
</feature>
<protein>
    <recommendedName>
        <fullName evidence="1">Neprosin PEP catalytic domain-containing protein</fullName>
    </recommendedName>
</protein>
<dbReference type="PROSITE" id="PS52045">
    <property type="entry name" value="NEPROSIN_PEP_CD"/>
    <property type="match status" value="1"/>
</dbReference>
<accession>A0AA42ARX4</accession>
<evidence type="ECO:0000313" key="3">
    <source>
        <dbReference type="Proteomes" id="UP001177140"/>
    </source>
</evidence>
<dbReference type="Proteomes" id="UP001177140">
    <property type="component" value="Unassembled WGS sequence"/>
</dbReference>
<gene>
    <name evidence="2" type="ORF">MKW94_004477</name>
</gene>
<keyword evidence="3" id="KW-1185">Reference proteome</keyword>
<name>A0AA42ARX4_PAPNU</name>
<proteinExistence type="predicted"/>
<comment type="caution">
    <text evidence="2">The sequence shown here is derived from an EMBL/GenBank/DDBJ whole genome shotgun (WGS) entry which is preliminary data.</text>
</comment>
<sequence>VSPQLLGDSKTRLFVYSNPDVQHGQGCFNLQNCHGFLQVERSISLGQEITPVSVTGGPQYALFFSIYQEDTTKNWWLGIGPNVNTVTWVGYWPSWLVPNLNDGAKDIAWGGLVKGISNGPSPQMGNGELPGGDVRTSGEFSYVQFLDPPTYTWTDTAKSKFEDYVDDSTCYEVFTPGCFGKDQRCTFLYGGTGGDNCGP</sequence>
<dbReference type="PANTHER" id="PTHR31589:SF223">
    <property type="entry name" value="PROTEIN, PUTATIVE (DUF239)-RELATED"/>
    <property type="match status" value="1"/>
</dbReference>
<organism evidence="2 3">
    <name type="scientific">Papaver nudicaule</name>
    <name type="common">Iceland poppy</name>
    <dbReference type="NCBI Taxonomy" id="74823"/>
    <lineage>
        <taxon>Eukaryota</taxon>
        <taxon>Viridiplantae</taxon>
        <taxon>Streptophyta</taxon>
        <taxon>Embryophyta</taxon>
        <taxon>Tracheophyta</taxon>
        <taxon>Spermatophyta</taxon>
        <taxon>Magnoliopsida</taxon>
        <taxon>Ranunculales</taxon>
        <taxon>Papaveraceae</taxon>
        <taxon>Papaveroideae</taxon>
        <taxon>Papaver</taxon>
    </lineage>
</organism>
<dbReference type="InterPro" id="IPR004314">
    <property type="entry name" value="Neprosin"/>
</dbReference>
<evidence type="ECO:0000259" key="1">
    <source>
        <dbReference type="PROSITE" id="PS52045"/>
    </source>
</evidence>
<dbReference type="AlphaFoldDB" id="A0AA42ARX4"/>
<reference evidence="2" key="1">
    <citation type="submission" date="2022-03" db="EMBL/GenBank/DDBJ databases">
        <title>A functionally conserved STORR gene fusion in Papaver species that diverged 16.8 million years ago.</title>
        <authorList>
            <person name="Catania T."/>
        </authorList>
    </citation>
    <scope>NUCLEOTIDE SEQUENCE</scope>
    <source>
        <strain evidence="2">S-191538</strain>
    </source>
</reference>